<evidence type="ECO:0000259" key="1">
    <source>
        <dbReference type="Pfam" id="PF14243"/>
    </source>
</evidence>
<dbReference type="Proteomes" id="UP000636661">
    <property type="component" value="Unassembled WGS sequence"/>
</dbReference>
<organism evidence="2 3">
    <name type="scientific">Streptomyces lavendofoliae</name>
    <dbReference type="NCBI Taxonomy" id="67314"/>
    <lineage>
        <taxon>Bacteria</taxon>
        <taxon>Bacillati</taxon>
        <taxon>Actinomycetota</taxon>
        <taxon>Actinomycetes</taxon>
        <taxon>Kitasatosporales</taxon>
        <taxon>Streptomycetaceae</taxon>
        <taxon>Streptomyces</taxon>
    </lineage>
</organism>
<dbReference type="AlphaFoldDB" id="A0A918HZL0"/>
<proteinExistence type="predicted"/>
<accession>A0A918HZL0</accession>
<dbReference type="Pfam" id="PF14243">
    <property type="entry name" value="R2K_3"/>
    <property type="match status" value="1"/>
</dbReference>
<protein>
    <recommendedName>
        <fullName evidence="1">ATP-grasp domain-containing protein</fullName>
    </recommendedName>
</protein>
<keyword evidence="3" id="KW-1185">Reference proteome</keyword>
<reference evidence="2" key="2">
    <citation type="submission" date="2020-09" db="EMBL/GenBank/DDBJ databases">
        <authorList>
            <person name="Sun Q."/>
            <person name="Ohkuma M."/>
        </authorList>
    </citation>
    <scope>NUCLEOTIDE SEQUENCE</scope>
    <source>
        <strain evidence="2">JCM 4391</strain>
    </source>
</reference>
<feature type="domain" description="ATP-grasp" evidence="1">
    <location>
        <begin position="138"/>
        <end position="280"/>
    </location>
</feature>
<dbReference type="EMBL" id="BMTP01000011">
    <property type="protein sequence ID" value="GGU49112.1"/>
    <property type="molecule type" value="Genomic_DNA"/>
</dbReference>
<evidence type="ECO:0000313" key="3">
    <source>
        <dbReference type="Proteomes" id="UP000636661"/>
    </source>
</evidence>
<gene>
    <name evidence="2" type="ORF">GCM10010274_42010</name>
</gene>
<evidence type="ECO:0000313" key="2">
    <source>
        <dbReference type="EMBL" id="GGU49112.1"/>
    </source>
</evidence>
<sequence>MGATFIFCADPLRPRHTDRHFADEARAAGGPGRTVALIDHDALVAGDATAAVARVPEGSGAAWYRGWMLTAGQYGALRQALAARGVTLLTTPERYRRAHELPGWYDVFAPVTPRSVWLPASPLVPPARPALVRAVASLGGGPGIVKDYVKSRKHEWDEACFVPDLTDARRLASVVARFVELRDDALVGGVVVRAFEHFRAGLGEARLWWVDGDPVLLTAHPDSPGLRPEPDTDAVRPLVAALGCRFVTTDLALREDGEWRVVEVGDGQVSDLPRDVSAEPLFHRLAQAG</sequence>
<name>A0A918HZL0_9ACTN</name>
<dbReference type="RefSeq" id="WP_189552443.1">
    <property type="nucleotide sequence ID" value="NZ_BMTP01000011.1"/>
</dbReference>
<reference evidence="2" key="1">
    <citation type="journal article" date="2014" name="Int. J. Syst. Evol. Microbiol.">
        <title>Complete genome sequence of Corynebacterium casei LMG S-19264T (=DSM 44701T), isolated from a smear-ripened cheese.</title>
        <authorList>
            <consortium name="US DOE Joint Genome Institute (JGI-PGF)"/>
            <person name="Walter F."/>
            <person name="Albersmeier A."/>
            <person name="Kalinowski J."/>
            <person name="Ruckert C."/>
        </authorList>
    </citation>
    <scope>NUCLEOTIDE SEQUENCE</scope>
    <source>
        <strain evidence="2">JCM 4391</strain>
    </source>
</reference>
<comment type="caution">
    <text evidence="2">The sequence shown here is derived from an EMBL/GenBank/DDBJ whole genome shotgun (WGS) entry which is preliminary data.</text>
</comment>
<dbReference type="InterPro" id="IPR025643">
    <property type="entry name" value="R2K_3"/>
</dbReference>